<feature type="region of interest" description="Disordered" evidence="1">
    <location>
        <begin position="160"/>
        <end position="209"/>
    </location>
</feature>
<feature type="compositionally biased region" description="Polar residues" evidence="1">
    <location>
        <begin position="31"/>
        <end position="45"/>
    </location>
</feature>
<evidence type="ECO:0000256" key="1">
    <source>
        <dbReference type="SAM" id="MobiDB-lite"/>
    </source>
</evidence>
<feature type="region of interest" description="Disordered" evidence="1">
    <location>
        <begin position="101"/>
        <end position="148"/>
    </location>
</feature>
<evidence type="ECO:0000313" key="3">
    <source>
        <dbReference type="Proteomes" id="UP000591131"/>
    </source>
</evidence>
<protein>
    <submittedName>
        <fullName evidence="2">Uncharacterized protein</fullName>
    </submittedName>
</protein>
<accession>A0A7J6LYK7</accession>
<feature type="compositionally biased region" description="Basic and acidic residues" evidence="1">
    <location>
        <begin position="47"/>
        <end position="59"/>
    </location>
</feature>
<dbReference type="AlphaFoldDB" id="A0A7J6LYK7"/>
<reference evidence="2 3" key="1">
    <citation type="submission" date="2020-04" db="EMBL/GenBank/DDBJ databases">
        <title>Perkinsus chesapeaki whole genome sequence.</title>
        <authorList>
            <person name="Bogema D.R."/>
        </authorList>
    </citation>
    <scope>NUCLEOTIDE SEQUENCE [LARGE SCALE GENOMIC DNA]</scope>
    <source>
        <strain evidence="2">ATCC PRA-425</strain>
    </source>
</reference>
<evidence type="ECO:0000313" key="2">
    <source>
        <dbReference type="EMBL" id="KAF4664372.1"/>
    </source>
</evidence>
<proteinExistence type="predicted"/>
<dbReference type="OrthoDB" id="445602at2759"/>
<comment type="caution">
    <text evidence="2">The sequence shown here is derived from an EMBL/GenBank/DDBJ whole genome shotgun (WGS) entry which is preliminary data.</text>
</comment>
<name>A0A7J6LYK7_PERCH</name>
<feature type="compositionally biased region" description="Gly residues" evidence="1">
    <location>
        <begin position="131"/>
        <end position="143"/>
    </location>
</feature>
<dbReference type="Proteomes" id="UP000591131">
    <property type="component" value="Unassembled WGS sequence"/>
</dbReference>
<gene>
    <name evidence="2" type="ORF">FOL47_005153</name>
</gene>
<sequence>MTRRCDTQSIFLKPADNSDEDLLDDRERSGRQTTNGGRSANNTMGYDQHDDRCGPRKVDDDFDVPPNGGRRVPNAKVRGITSMGMYSDRMGTDDVVMVAREDRSQRNGRDFNSPNLRARKGASWKNNRSPGGKGSSKGKGGRGFRQATMTSSGVVKVILKPNSGSGKKGGKGGKGGGNLCQEPSQIPPHRTVSLPRDANTSATSSSTDVAKTGPITYPAGISSLCRFVQIATERLKASQERCRQVAARLLAREIGRLENAIKRDAFRKLARKGRGGQQRSDLERVHELAQKLEDCLAAFSADIKSNSEPRYIRE</sequence>
<dbReference type="EMBL" id="JAAPAO010000289">
    <property type="protein sequence ID" value="KAF4664372.1"/>
    <property type="molecule type" value="Genomic_DNA"/>
</dbReference>
<keyword evidence="3" id="KW-1185">Reference proteome</keyword>
<feature type="region of interest" description="Disordered" evidence="1">
    <location>
        <begin position="1"/>
        <end position="75"/>
    </location>
</feature>
<organism evidence="2 3">
    <name type="scientific">Perkinsus chesapeaki</name>
    <name type="common">Clam parasite</name>
    <name type="synonym">Perkinsus andrewsi</name>
    <dbReference type="NCBI Taxonomy" id="330153"/>
    <lineage>
        <taxon>Eukaryota</taxon>
        <taxon>Sar</taxon>
        <taxon>Alveolata</taxon>
        <taxon>Perkinsozoa</taxon>
        <taxon>Perkinsea</taxon>
        <taxon>Perkinsida</taxon>
        <taxon>Perkinsidae</taxon>
        <taxon>Perkinsus</taxon>
    </lineage>
</organism>